<proteinExistence type="predicted"/>
<dbReference type="Proteomes" id="UP000481421">
    <property type="component" value="Unassembled WGS sequence"/>
</dbReference>
<name>A0A6B3RX52_9RHOB</name>
<reference evidence="1 2" key="1">
    <citation type="submission" date="2020-02" db="EMBL/GenBank/DDBJ databases">
        <title>Rhodobacter algicola sp. nov., isolated from microalga culture.</title>
        <authorList>
            <person name="Park C.-Y."/>
        </authorList>
    </citation>
    <scope>NUCLEOTIDE SEQUENCE [LARGE SCALE GENOMIC DNA]</scope>
    <source>
        <strain evidence="1 2">ETT8</strain>
    </source>
</reference>
<accession>A0A6B3RX52</accession>
<dbReference type="AlphaFoldDB" id="A0A6B3RX52"/>
<evidence type="ECO:0000313" key="1">
    <source>
        <dbReference type="EMBL" id="NEX47659.1"/>
    </source>
</evidence>
<protein>
    <recommendedName>
        <fullName evidence="3">DUF115 domain-containing protein</fullName>
    </recommendedName>
</protein>
<organism evidence="1 2">
    <name type="scientific">Pseudotabrizicola algicola</name>
    <dbReference type="NCBI Taxonomy" id="2709381"/>
    <lineage>
        <taxon>Bacteria</taxon>
        <taxon>Pseudomonadati</taxon>
        <taxon>Pseudomonadota</taxon>
        <taxon>Alphaproteobacteria</taxon>
        <taxon>Rhodobacterales</taxon>
        <taxon>Paracoccaceae</taxon>
        <taxon>Pseudotabrizicola</taxon>
    </lineage>
</organism>
<comment type="caution">
    <text evidence="1">The sequence shown here is derived from an EMBL/GenBank/DDBJ whole genome shotgun (WGS) entry which is preliminary data.</text>
</comment>
<sequence length="239" mass="26182">MRTVIIMGSGPGVLASKAWAKDGATLVAINNAWQVRPDWDVLIHPDDFPVDRRPVQLGTGQRIVTSAEYVPLQNDFGGFVYAGGTMAFTAAYWALAALRPQVIGFIGCDMVYPARGNTHFYGTGTADPLRPDISLRSLEAKSARFMALAAREGCAVVNLSDAADSRLVFPRAARADLSRQRPQMPSPHLHAVLQREAELGYMVPSGKYWKEAHRFDPAQIDRLDAMWLEVCAVRSSLPA</sequence>
<keyword evidence="2" id="KW-1185">Reference proteome</keyword>
<dbReference type="RefSeq" id="WP_164613600.1">
    <property type="nucleotide sequence ID" value="NZ_JAAIKE010000005.1"/>
</dbReference>
<gene>
    <name evidence="1" type="ORF">G3572_15710</name>
</gene>
<evidence type="ECO:0000313" key="2">
    <source>
        <dbReference type="Proteomes" id="UP000481421"/>
    </source>
</evidence>
<evidence type="ECO:0008006" key="3">
    <source>
        <dbReference type="Google" id="ProtNLM"/>
    </source>
</evidence>
<dbReference type="EMBL" id="JAAIKE010000005">
    <property type="protein sequence ID" value="NEX47659.1"/>
    <property type="molecule type" value="Genomic_DNA"/>
</dbReference>